<sequence length="359" mass="40855">TGPDIWREIRVFGSERHTQDNPAIPTTNIVEDEMVVYISTHVETSKIDIPRLATGLRYPTKLENNTAIEILEQGTNTTAGDTAAILHALQHSPPTCRLRLKILSKQLKKILTSDWTTHENRGWLELQYGETIIAILSLIRSRPTPVTIETVEKTHQHIQHAKALANETGAKLECMTQSSLYKGIQLSKDPPRQRRSTQDNMEATQRGVATISDYYPTPGEVWASLRRKEFDKRQGHSCGKYKCGKYWNHIPNYEHRGHCAICNTTDTIEHALTQCRASGQEEIWRLTRQLWRKRGLRWKKPLAPTTVNGGPWLQAAKSAVDSEGNSLYSNALFARMCRAILDHAPIGSFYERFNFTNEQ</sequence>
<dbReference type="InParanoid" id="A0A409YE60"/>
<dbReference type="EMBL" id="NHYE01000955">
    <property type="protein sequence ID" value="PPR01275.1"/>
    <property type="molecule type" value="Genomic_DNA"/>
</dbReference>
<dbReference type="Proteomes" id="UP000284706">
    <property type="component" value="Unassembled WGS sequence"/>
</dbReference>
<reference evidence="1 2" key="1">
    <citation type="journal article" date="2018" name="Evol. Lett.">
        <title>Horizontal gene cluster transfer increased hallucinogenic mushroom diversity.</title>
        <authorList>
            <person name="Reynolds H.T."/>
            <person name="Vijayakumar V."/>
            <person name="Gluck-Thaler E."/>
            <person name="Korotkin H.B."/>
            <person name="Matheny P.B."/>
            <person name="Slot J.C."/>
        </authorList>
    </citation>
    <scope>NUCLEOTIDE SEQUENCE [LARGE SCALE GENOMIC DNA]</scope>
    <source>
        <strain evidence="1 2">SRW20</strain>
    </source>
</reference>
<evidence type="ECO:0000313" key="2">
    <source>
        <dbReference type="Proteomes" id="UP000284706"/>
    </source>
</evidence>
<evidence type="ECO:0008006" key="3">
    <source>
        <dbReference type="Google" id="ProtNLM"/>
    </source>
</evidence>
<evidence type="ECO:0000313" key="1">
    <source>
        <dbReference type="EMBL" id="PPR01275.1"/>
    </source>
</evidence>
<gene>
    <name evidence="1" type="ORF">CVT26_015296</name>
</gene>
<accession>A0A409YE60</accession>
<feature type="non-terminal residue" evidence="1">
    <location>
        <position position="359"/>
    </location>
</feature>
<keyword evidence="2" id="KW-1185">Reference proteome</keyword>
<protein>
    <recommendedName>
        <fullName evidence="3">Reverse transcriptase zinc-binding domain-containing protein</fullName>
    </recommendedName>
</protein>
<name>A0A409YE60_9AGAR</name>
<feature type="non-terminal residue" evidence="1">
    <location>
        <position position="1"/>
    </location>
</feature>
<proteinExistence type="predicted"/>
<dbReference type="OrthoDB" id="3253907at2759"/>
<organism evidence="1 2">
    <name type="scientific">Gymnopilus dilepis</name>
    <dbReference type="NCBI Taxonomy" id="231916"/>
    <lineage>
        <taxon>Eukaryota</taxon>
        <taxon>Fungi</taxon>
        <taxon>Dikarya</taxon>
        <taxon>Basidiomycota</taxon>
        <taxon>Agaricomycotina</taxon>
        <taxon>Agaricomycetes</taxon>
        <taxon>Agaricomycetidae</taxon>
        <taxon>Agaricales</taxon>
        <taxon>Agaricineae</taxon>
        <taxon>Hymenogastraceae</taxon>
        <taxon>Gymnopilus</taxon>
    </lineage>
</organism>
<dbReference type="AlphaFoldDB" id="A0A409YE60"/>
<comment type="caution">
    <text evidence="1">The sequence shown here is derived from an EMBL/GenBank/DDBJ whole genome shotgun (WGS) entry which is preliminary data.</text>
</comment>